<dbReference type="InterPro" id="IPR050864">
    <property type="entry name" value="Bacterial_PTS_Sugar_Transport"/>
</dbReference>
<keyword evidence="7" id="KW-0598">Phosphotransferase system</keyword>
<dbReference type="EMBL" id="CP046455">
    <property type="protein sequence ID" value="QGU07615.1"/>
    <property type="molecule type" value="Genomic_DNA"/>
</dbReference>
<proteinExistence type="predicted"/>
<gene>
    <name evidence="16" type="primary">fruA</name>
    <name evidence="16" type="ORF">COCCU_08455</name>
</gene>
<dbReference type="GO" id="GO:0009401">
    <property type="term" value="P:phosphoenolpyruvate-dependent sugar phosphotransferase system"/>
    <property type="evidence" value="ECO:0007669"/>
    <property type="project" value="UniProtKB-KW"/>
</dbReference>
<keyword evidence="2" id="KW-0813">Transport</keyword>
<dbReference type="PANTHER" id="PTHR30505:SF0">
    <property type="entry name" value="FRUCTOSE-LIKE PTS SYSTEM EIIBC COMPONENT-RELATED"/>
    <property type="match status" value="1"/>
</dbReference>
<dbReference type="PROSITE" id="PS51094">
    <property type="entry name" value="PTS_EIIA_TYPE_2"/>
    <property type="match status" value="1"/>
</dbReference>
<dbReference type="PROSITE" id="PS51104">
    <property type="entry name" value="PTS_EIIC_TYPE_2"/>
    <property type="match status" value="1"/>
</dbReference>
<feature type="transmembrane region" description="Helical" evidence="12">
    <location>
        <begin position="466"/>
        <end position="488"/>
    </location>
</feature>
<dbReference type="InterPro" id="IPR003501">
    <property type="entry name" value="PTS_EIIB_2/3"/>
</dbReference>
<organism evidence="16 17">
    <name type="scientific">Corynebacterium occultum</name>
    <dbReference type="NCBI Taxonomy" id="2675219"/>
    <lineage>
        <taxon>Bacteria</taxon>
        <taxon>Bacillati</taxon>
        <taxon>Actinomycetota</taxon>
        <taxon>Actinomycetes</taxon>
        <taxon>Mycobacteriales</taxon>
        <taxon>Corynebacteriaceae</taxon>
        <taxon>Corynebacterium</taxon>
    </lineage>
</organism>
<evidence type="ECO:0000256" key="3">
    <source>
        <dbReference type="ARBA" id="ARBA00022475"/>
    </source>
</evidence>
<evidence type="ECO:0000256" key="8">
    <source>
        <dbReference type="ARBA" id="ARBA00022692"/>
    </source>
</evidence>
<dbReference type="InterPro" id="IPR013011">
    <property type="entry name" value="PTS_EIIB_2"/>
</dbReference>
<feature type="transmembrane region" description="Helical" evidence="12">
    <location>
        <begin position="652"/>
        <end position="672"/>
    </location>
</feature>
<reference evidence="16 17" key="1">
    <citation type="submission" date="2019-11" db="EMBL/GenBank/DDBJ databases">
        <title>Complete genome sequence of Corynebacterium kalinowskii 1959, a novel Corynebacterium species isolated from soil of a small paddock in Vilsendorf, Germany.</title>
        <authorList>
            <person name="Schaffert L."/>
            <person name="Ruwe M."/>
            <person name="Milse J."/>
            <person name="Hanuschka K."/>
            <person name="Ortseifen V."/>
            <person name="Droste J."/>
            <person name="Brandt D."/>
            <person name="Schlueter L."/>
            <person name="Kutter Y."/>
            <person name="Vinke S."/>
            <person name="Viehoefer P."/>
            <person name="Jacob L."/>
            <person name="Luebke N.-C."/>
            <person name="Schulte-Berndt E."/>
            <person name="Hain C."/>
            <person name="Linder M."/>
            <person name="Schmidt P."/>
            <person name="Wollenschlaeger L."/>
            <person name="Luttermann T."/>
            <person name="Thieme E."/>
            <person name="Hassa J."/>
            <person name="Haak M."/>
            <person name="Wittchen M."/>
            <person name="Mentz A."/>
            <person name="Persicke M."/>
            <person name="Busche T."/>
            <person name="Ruckert C."/>
        </authorList>
    </citation>
    <scope>NUCLEOTIDE SEQUENCE [LARGE SCALE GENOMIC DNA]</scope>
    <source>
        <strain evidence="16 17">2039</strain>
    </source>
</reference>
<dbReference type="Pfam" id="PF02302">
    <property type="entry name" value="PTS_IIB"/>
    <property type="match status" value="1"/>
</dbReference>
<dbReference type="InterPro" id="IPR002178">
    <property type="entry name" value="PTS_EIIA_type-2_dom"/>
</dbReference>
<keyword evidence="11 12" id="KW-0472">Membrane</keyword>
<keyword evidence="10 12" id="KW-1133">Transmembrane helix</keyword>
<feature type="domain" description="PTS EIIC type-2" evidence="15">
    <location>
        <begin position="350"/>
        <end position="709"/>
    </location>
</feature>
<evidence type="ECO:0000256" key="9">
    <source>
        <dbReference type="ARBA" id="ARBA00022777"/>
    </source>
</evidence>
<accession>A0A6B8W8K1</accession>
<feature type="transmembrane region" description="Helical" evidence="12">
    <location>
        <begin position="582"/>
        <end position="603"/>
    </location>
</feature>
<evidence type="ECO:0000256" key="2">
    <source>
        <dbReference type="ARBA" id="ARBA00022448"/>
    </source>
</evidence>
<dbReference type="PANTHER" id="PTHR30505">
    <property type="entry name" value="FRUCTOSE-LIKE PERMEASE"/>
    <property type="match status" value="1"/>
</dbReference>
<evidence type="ECO:0000259" key="13">
    <source>
        <dbReference type="PROSITE" id="PS51094"/>
    </source>
</evidence>
<feature type="transmembrane region" description="Helical" evidence="12">
    <location>
        <begin position="542"/>
        <end position="561"/>
    </location>
</feature>
<sequence length="724" mass="74461">MLLDAALGDSSASVISELSQLLEVEGRVSSAAVLSAAVLAREGKSPTGFAGRVAIPHARSDAVSTPSLVFARLSRPVDFGGPDGAADLVFLIAVPTAAGKFHLRLLSKLARALLRPAFLESLRSAADADTAVAVINQVISPPGDTVPEVAGGVPGASQPVAEGWTAEKTTAEVTSPGIPQGVVTARPKPAAVLPRPTDADESALKVLAVTACPTGIAQTYMAADRLLQTAAARPDVRLMVESQGSASPVQLDPAVVSRAEVVIFAADIAVVGRERFAGKPFIECGVRRVINEPEVVLEEAIAAFENPNTSRVPAGDNAGGNAVEVDSTRERSLSFREGPASFLLGWGRRVRQAMMTGVAYMVPFVAAGGLLIALGLLLAGPQIPNIWPQMIANQSPINLMDPFLQDGQMDFRERSGWPVYLGAILYGTGSFAMQLIVPALSGFIAFGLAGRPGIAPGFVGGAVSLYVGAGFIGALVTGILAGVVAAMLGAWKPPRLVVSLMPVVIIPLIGTLAVGLAMFLLLGRPLGHVMDMLNNWLGLLDGSSALVFGALLGLMMCVDLGGPLNKAAFLFATAGLSTGDPASTTVMAAVMAGGMVPPIAMSLATLLQRHLFTAVDRENGKSAWVLGLSFITEGAIPFAASDPLRVIPSVSLGGAVAGGLCMALGVGSQAPHGGVLVLFAIDPWWAFLFAVGVGSLVGALTVILIKRLWPSRTVRGRVPVPALG</sequence>
<dbReference type="Proteomes" id="UP000424462">
    <property type="component" value="Chromosome"/>
</dbReference>
<keyword evidence="5" id="KW-0762">Sugar transport</keyword>
<dbReference type="AlphaFoldDB" id="A0A6B8W8K1"/>
<dbReference type="GO" id="GO:0090563">
    <property type="term" value="F:protein-phosphocysteine-sugar phosphotransferase activity"/>
    <property type="evidence" value="ECO:0007669"/>
    <property type="project" value="TreeGrafter"/>
</dbReference>
<dbReference type="GO" id="GO:0005351">
    <property type="term" value="F:carbohydrate:proton symporter activity"/>
    <property type="evidence" value="ECO:0007669"/>
    <property type="project" value="InterPro"/>
</dbReference>
<dbReference type="SUPFAM" id="SSF52794">
    <property type="entry name" value="PTS system IIB component-like"/>
    <property type="match status" value="1"/>
</dbReference>
<dbReference type="InterPro" id="IPR003353">
    <property type="entry name" value="PTS_IIB_fruc"/>
</dbReference>
<evidence type="ECO:0000256" key="6">
    <source>
        <dbReference type="ARBA" id="ARBA00022679"/>
    </source>
</evidence>
<evidence type="ECO:0000259" key="14">
    <source>
        <dbReference type="PROSITE" id="PS51099"/>
    </source>
</evidence>
<feature type="transmembrane region" description="Helical" evidence="12">
    <location>
        <begin position="500"/>
        <end position="522"/>
    </location>
</feature>
<dbReference type="CDD" id="cd05569">
    <property type="entry name" value="PTS_IIB_fructose"/>
    <property type="match status" value="1"/>
</dbReference>
<keyword evidence="4" id="KW-0597">Phosphoprotein</keyword>
<dbReference type="InterPro" id="IPR006327">
    <property type="entry name" value="PTS_IIC_fruc"/>
</dbReference>
<dbReference type="PROSITE" id="PS51099">
    <property type="entry name" value="PTS_EIIB_TYPE_2"/>
    <property type="match status" value="1"/>
</dbReference>
<comment type="subcellular location">
    <subcellularLocation>
        <location evidence="1">Cell inner membrane</location>
        <topology evidence="1">Multi-pass membrane protein</topology>
    </subcellularLocation>
</comment>
<dbReference type="SUPFAM" id="SSF55804">
    <property type="entry name" value="Phoshotransferase/anion transport protein"/>
    <property type="match status" value="1"/>
</dbReference>
<evidence type="ECO:0000256" key="7">
    <source>
        <dbReference type="ARBA" id="ARBA00022683"/>
    </source>
</evidence>
<dbReference type="GO" id="GO:0005886">
    <property type="term" value="C:plasma membrane"/>
    <property type="evidence" value="ECO:0007669"/>
    <property type="project" value="UniProtKB-SubCell"/>
</dbReference>
<feature type="transmembrane region" description="Helical" evidence="12">
    <location>
        <begin position="358"/>
        <end position="380"/>
    </location>
</feature>
<evidence type="ECO:0000256" key="10">
    <source>
        <dbReference type="ARBA" id="ARBA00022989"/>
    </source>
</evidence>
<keyword evidence="3" id="KW-1003">Cell membrane</keyword>
<dbReference type="KEGG" id="cok:COCCU_08455"/>
<dbReference type="InterPro" id="IPR013014">
    <property type="entry name" value="PTS_EIIC_2"/>
</dbReference>
<feature type="domain" description="PTS EIIB type-2" evidence="14">
    <location>
        <begin position="204"/>
        <end position="302"/>
    </location>
</feature>
<dbReference type="RefSeq" id="WP_231598710.1">
    <property type="nucleotide sequence ID" value="NZ_CP046455.1"/>
</dbReference>
<dbReference type="CDD" id="cd00211">
    <property type="entry name" value="PTS_IIA_fru"/>
    <property type="match status" value="1"/>
</dbReference>
<protein>
    <submittedName>
        <fullName evidence="16">PTS system fructose-specific EIIABC component</fullName>
    </submittedName>
</protein>
<evidence type="ECO:0000259" key="15">
    <source>
        <dbReference type="PROSITE" id="PS51104"/>
    </source>
</evidence>
<dbReference type="NCBIfam" id="TIGR01427">
    <property type="entry name" value="PTS_IIC_fructo"/>
    <property type="match status" value="1"/>
</dbReference>
<feature type="transmembrane region" description="Helical" evidence="12">
    <location>
        <begin position="684"/>
        <end position="705"/>
    </location>
</feature>
<dbReference type="InterPro" id="IPR036095">
    <property type="entry name" value="PTS_EIIB-like_sf"/>
</dbReference>
<keyword evidence="8 12" id="KW-0812">Transmembrane</keyword>
<evidence type="ECO:0000256" key="4">
    <source>
        <dbReference type="ARBA" id="ARBA00022553"/>
    </source>
</evidence>
<feature type="transmembrane region" description="Helical" evidence="12">
    <location>
        <begin position="419"/>
        <end position="446"/>
    </location>
</feature>
<dbReference type="GO" id="GO:0022877">
    <property type="term" value="F:protein-N(PI)-phosphohistidine-fructose phosphotransferase system transporter activity"/>
    <property type="evidence" value="ECO:0007669"/>
    <property type="project" value="InterPro"/>
</dbReference>
<keyword evidence="17" id="KW-1185">Reference proteome</keyword>
<keyword evidence="6" id="KW-0808">Transferase</keyword>
<evidence type="ECO:0000256" key="5">
    <source>
        <dbReference type="ARBA" id="ARBA00022597"/>
    </source>
</evidence>
<dbReference type="Gene3D" id="3.40.50.2300">
    <property type="match status" value="1"/>
</dbReference>
<evidence type="ECO:0000256" key="12">
    <source>
        <dbReference type="SAM" id="Phobius"/>
    </source>
</evidence>
<dbReference type="Pfam" id="PF00359">
    <property type="entry name" value="PTS_EIIA_2"/>
    <property type="match status" value="1"/>
</dbReference>
<dbReference type="Gene3D" id="3.40.930.10">
    <property type="entry name" value="Mannitol-specific EII, Chain A"/>
    <property type="match status" value="1"/>
</dbReference>
<keyword evidence="9" id="KW-0418">Kinase</keyword>
<evidence type="ECO:0000256" key="1">
    <source>
        <dbReference type="ARBA" id="ARBA00004429"/>
    </source>
</evidence>
<dbReference type="GO" id="GO:0016301">
    <property type="term" value="F:kinase activity"/>
    <property type="evidence" value="ECO:0007669"/>
    <property type="project" value="UniProtKB-KW"/>
</dbReference>
<feature type="domain" description="PTS EIIA type-2" evidence="13">
    <location>
        <begin position="1"/>
        <end position="138"/>
    </location>
</feature>
<evidence type="ECO:0000313" key="16">
    <source>
        <dbReference type="EMBL" id="QGU07615.1"/>
    </source>
</evidence>
<evidence type="ECO:0000256" key="11">
    <source>
        <dbReference type="ARBA" id="ARBA00023136"/>
    </source>
</evidence>
<dbReference type="InterPro" id="IPR016152">
    <property type="entry name" value="PTrfase/Anion_transptr"/>
</dbReference>
<name>A0A6B8W8K1_9CORY</name>
<evidence type="ECO:0000313" key="17">
    <source>
        <dbReference type="Proteomes" id="UP000424462"/>
    </source>
</evidence>